<evidence type="ECO:0000313" key="3">
    <source>
        <dbReference type="Proteomes" id="UP000050741"/>
    </source>
</evidence>
<evidence type="ECO:0000259" key="2">
    <source>
        <dbReference type="Pfam" id="PF00755"/>
    </source>
</evidence>
<accession>A0A183CGY7</accession>
<dbReference type="GO" id="GO:0006635">
    <property type="term" value="P:fatty acid beta-oxidation"/>
    <property type="evidence" value="ECO:0007669"/>
    <property type="project" value="TreeGrafter"/>
</dbReference>
<dbReference type="AlphaFoldDB" id="A0A183CGY7"/>
<proteinExistence type="inferred from homology"/>
<dbReference type="InterPro" id="IPR039551">
    <property type="entry name" value="Cho/carn_acyl_trans"/>
</dbReference>
<dbReference type="PANTHER" id="PTHR22589">
    <property type="entry name" value="CARNITINE O-ACYLTRANSFERASE"/>
    <property type="match status" value="1"/>
</dbReference>
<reference evidence="3" key="2">
    <citation type="submission" date="2014-05" db="EMBL/GenBank/DDBJ databases">
        <title>The genome and life-stage specific transcriptomes of Globodera pallida elucidate key aspects of plant parasitism by a cyst nematode.</title>
        <authorList>
            <person name="Cotton J.A."/>
            <person name="Lilley C.J."/>
            <person name="Jones L.M."/>
            <person name="Kikuchi T."/>
            <person name="Reid A.J."/>
            <person name="Thorpe P."/>
            <person name="Tsai I.J."/>
            <person name="Beasley H."/>
            <person name="Blok V."/>
            <person name="Cock P.J.A."/>
            <person name="Van den Akker S.E."/>
            <person name="Holroyd N."/>
            <person name="Hunt M."/>
            <person name="Mantelin S."/>
            <person name="Naghra H."/>
            <person name="Pain A."/>
            <person name="Palomares-Rius J.E."/>
            <person name="Zarowiecki M."/>
            <person name="Berriman M."/>
            <person name="Jones J.T."/>
            <person name="Urwin P.E."/>
        </authorList>
    </citation>
    <scope>NUCLEOTIDE SEQUENCE [LARGE SCALE GENOMIC DNA]</scope>
    <source>
        <strain evidence="3">Lindley</strain>
    </source>
</reference>
<evidence type="ECO:0000256" key="1">
    <source>
        <dbReference type="ARBA" id="ARBA00005232"/>
    </source>
</evidence>
<dbReference type="PANTHER" id="PTHR22589:SF16">
    <property type="entry name" value="CARNITINE O-PALMITOYLTRANSFERASE 2, MITOCHONDRIAL"/>
    <property type="match status" value="1"/>
</dbReference>
<comment type="similarity">
    <text evidence="1">Belongs to the carnitine/choline acetyltransferase family.</text>
</comment>
<reference evidence="3" key="1">
    <citation type="submission" date="2013-12" db="EMBL/GenBank/DDBJ databases">
        <authorList>
            <person name="Aslett M."/>
        </authorList>
    </citation>
    <scope>NUCLEOTIDE SEQUENCE [LARGE SCALE GENOMIC DNA]</scope>
    <source>
        <strain evidence="3">Lindley</strain>
    </source>
</reference>
<dbReference type="GO" id="GO:0005739">
    <property type="term" value="C:mitochondrion"/>
    <property type="evidence" value="ECO:0007669"/>
    <property type="project" value="TreeGrafter"/>
</dbReference>
<sequence>MIMKWAAVMAVMGRLRNMTPLERWFFVVSSDDHITVVAVVAMAQGTLCGKVRRSVGDSGCVLLLRVLLLQLLLLFKVQWWRCTLEDKRRQEAMSQNNNNDLLIRLQEMERAQLIATLCEQFNLGLLHGSGFCVRSSTSATRAAVEAFEALDKNGAGGGGQMRSFLRDCSDKHFKLVKEASMGKGFDRHFFGLRLAAERLGLEPHPLFTHPVYESMNHFVLSTSTLSTDTIYFGGFGPVVPDGIGIGYNVTDTKLGAVAIAYNGNRSAKEFTKALDVSLDKIRRIIGLHEN</sequence>
<reference evidence="4" key="3">
    <citation type="submission" date="2016-06" db="UniProtKB">
        <authorList>
            <consortium name="WormBaseParasite"/>
        </authorList>
    </citation>
    <scope>IDENTIFICATION</scope>
</reference>
<dbReference type="InterPro" id="IPR023213">
    <property type="entry name" value="CAT-like_dom_sf"/>
</dbReference>
<feature type="domain" description="Choline/carnitine acyltransferase" evidence="2">
    <location>
        <begin position="132"/>
        <end position="274"/>
    </location>
</feature>
<dbReference type="SUPFAM" id="SSF52777">
    <property type="entry name" value="CoA-dependent acyltransferases"/>
    <property type="match status" value="1"/>
</dbReference>
<organism evidence="3 4">
    <name type="scientific">Globodera pallida</name>
    <name type="common">Potato cyst nematode worm</name>
    <name type="synonym">Heterodera pallida</name>
    <dbReference type="NCBI Taxonomy" id="36090"/>
    <lineage>
        <taxon>Eukaryota</taxon>
        <taxon>Metazoa</taxon>
        <taxon>Ecdysozoa</taxon>
        <taxon>Nematoda</taxon>
        <taxon>Chromadorea</taxon>
        <taxon>Rhabditida</taxon>
        <taxon>Tylenchina</taxon>
        <taxon>Tylenchomorpha</taxon>
        <taxon>Tylenchoidea</taxon>
        <taxon>Heteroderidae</taxon>
        <taxon>Heteroderinae</taxon>
        <taxon>Globodera</taxon>
    </lineage>
</organism>
<dbReference type="GO" id="GO:0004095">
    <property type="term" value="F:carnitine O-palmitoyltransferase activity"/>
    <property type="evidence" value="ECO:0007669"/>
    <property type="project" value="TreeGrafter"/>
</dbReference>
<name>A0A183CGY7_GLOPA</name>
<protein>
    <submittedName>
        <fullName evidence="4">Carn_acyltransf domain-containing protein</fullName>
    </submittedName>
</protein>
<dbReference type="Proteomes" id="UP000050741">
    <property type="component" value="Unassembled WGS sequence"/>
</dbReference>
<dbReference type="Pfam" id="PF00755">
    <property type="entry name" value="Carn_acyltransf"/>
    <property type="match status" value="1"/>
</dbReference>
<dbReference type="Gene3D" id="3.30.559.10">
    <property type="entry name" value="Chloramphenicol acetyltransferase-like domain"/>
    <property type="match status" value="1"/>
</dbReference>
<keyword evidence="3" id="KW-1185">Reference proteome</keyword>
<dbReference type="InterPro" id="IPR000542">
    <property type="entry name" value="Carn_acyl_trans"/>
</dbReference>
<dbReference type="WBParaSite" id="GPLIN_001214300">
    <property type="protein sequence ID" value="GPLIN_001214300"/>
    <property type="gene ID" value="GPLIN_001214300"/>
</dbReference>
<evidence type="ECO:0000313" key="4">
    <source>
        <dbReference type="WBParaSite" id="GPLIN_001214300"/>
    </source>
</evidence>